<keyword evidence="3" id="KW-0325">Glycoprotein</keyword>
<feature type="compositionally biased region" description="Basic and acidic residues" evidence="4">
    <location>
        <begin position="105"/>
        <end position="116"/>
    </location>
</feature>
<keyword evidence="3" id="KW-0333">Golgi apparatus</keyword>
<evidence type="ECO:0000256" key="3">
    <source>
        <dbReference type="RuleBase" id="RU363129"/>
    </source>
</evidence>
<feature type="compositionally biased region" description="Polar residues" evidence="4">
    <location>
        <begin position="58"/>
        <end position="82"/>
    </location>
</feature>
<name>A0ABD0JZ42_9CAEN</name>
<comment type="caution">
    <text evidence="5">The sequence shown here is derived from an EMBL/GenBank/DDBJ whole genome shotgun (WGS) entry which is preliminary data.</text>
</comment>
<dbReference type="Proteomes" id="UP001519460">
    <property type="component" value="Unassembled WGS sequence"/>
</dbReference>
<dbReference type="GO" id="GO:0016757">
    <property type="term" value="F:glycosyltransferase activity"/>
    <property type="evidence" value="ECO:0007669"/>
    <property type="project" value="UniProtKB-KW"/>
</dbReference>
<dbReference type="PANTHER" id="PTHR11927">
    <property type="entry name" value="GALACTOSIDE 2-L-FUCOSYLTRANSFERASE"/>
    <property type="match status" value="1"/>
</dbReference>
<dbReference type="EC" id="2.4.1.-" evidence="3"/>
<comment type="similarity">
    <text evidence="3">Belongs to the glycosyltransferase 11 family.</text>
</comment>
<keyword evidence="1 3" id="KW-0328">Glycosyltransferase</keyword>
<dbReference type="Pfam" id="PF01531">
    <property type="entry name" value="Glyco_transf_11"/>
    <property type="match status" value="1"/>
</dbReference>
<reference evidence="5 6" key="1">
    <citation type="journal article" date="2023" name="Sci. Data">
        <title>Genome assembly of the Korean intertidal mud-creeper Batillaria attramentaria.</title>
        <authorList>
            <person name="Patra A.K."/>
            <person name="Ho P.T."/>
            <person name="Jun S."/>
            <person name="Lee S.J."/>
            <person name="Kim Y."/>
            <person name="Won Y.J."/>
        </authorList>
    </citation>
    <scope>NUCLEOTIDE SEQUENCE [LARGE SCALE GENOMIC DNA]</scope>
    <source>
        <strain evidence="5">Wonlab-2016</strain>
    </source>
</reference>
<dbReference type="CDD" id="cd11301">
    <property type="entry name" value="Fut1_Fut2_like"/>
    <property type="match status" value="1"/>
</dbReference>
<accession>A0ABD0JZ42</accession>
<gene>
    <name evidence="5" type="ORF">BaRGS_00028898</name>
</gene>
<keyword evidence="6" id="KW-1185">Reference proteome</keyword>
<sequence length="429" mass="48722">MALSTKRTLFVALLIPVLIVFVLSYKHALLFHQYDVISGKSTEDVMSVKPQAPVVRNSNAKSAMPARNNTLSARPVNITSNHYPGKRQDEEGSKGLSKKINLKVNPEKGPTEEGSDDLRKEVNLIRVNKSVLTHSVVPTVPTPNLTSNNSDADTPENRHYLHISGPGRLGNLMFTYATGFCIAKRNGLALVVPNSRALEVFENLPALRSRDLPRNVDIRNAVRHGYGFCCSFDESVMRLSNDTDHALGGYRQSWKYFESCRDDLKKALTFRKDIVLKASQMLADLRRRFPDQVLVGVHIRMEDFLSGKDGRKIAPPEYYKRAMTYFRRKFHDVVVFVVITTKPKWWVENVQDVHGVYFQNRSDSAAADMNLLSRLDHIIMSVGTFGWWAAYFNEGIVVYSKDVCIPNSKYCRSFLHNGTDHFYPEWIGF</sequence>
<comment type="subcellular location">
    <subcellularLocation>
        <location evidence="3">Golgi apparatus</location>
        <location evidence="3">Golgi stack membrane</location>
        <topology evidence="3">Single-pass type II membrane protein</topology>
    </subcellularLocation>
</comment>
<dbReference type="AlphaFoldDB" id="A0ABD0JZ42"/>
<evidence type="ECO:0000256" key="1">
    <source>
        <dbReference type="ARBA" id="ARBA00022676"/>
    </source>
</evidence>
<evidence type="ECO:0000256" key="4">
    <source>
        <dbReference type="SAM" id="MobiDB-lite"/>
    </source>
</evidence>
<dbReference type="PANTHER" id="PTHR11927:SF9">
    <property type="entry name" value="L-FUCOSYLTRANSFERASE"/>
    <property type="match status" value="1"/>
</dbReference>
<protein>
    <recommendedName>
        <fullName evidence="3">L-Fucosyltransferase</fullName>
        <ecNumber evidence="3">2.4.1.-</ecNumber>
    </recommendedName>
</protein>
<dbReference type="GO" id="GO:0032580">
    <property type="term" value="C:Golgi cisterna membrane"/>
    <property type="evidence" value="ECO:0007669"/>
    <property type="project" value="UniProtKB-SubCell"/>
</dbReference>
<evidence type="ECO:0000313" key="6">
    <source>
        <dbReference type="Proteomes" id="UP001519460"/>
    </source>
</evidence>
<feature type="region of interest" description="Disordered" evidence="4">
    <location>
        <begin position="58"/>
        <end position="116"/>
    </location>
</feature>
<dbReference type="InterPro" id="IPR002516">
    <property type="entry name" value="Glyco_trans_11"/>
</dbReference>
<evidence type="ECO:0000313" key="5">
    <source>
        <dbReference type="EMBL" id="KAK7479818.1"/>
    </source>
</evidence>
<organism evidence="5 6">
    <name type="scientific">Batillaria attramentaria</name>
    <dbReference type="NCBI Taxonomy" id="370345"/>
    <lineage>
        <taxon>Eukaryota</taxon>
        <taxon>Metazoa</taxon>
        <taxon>Spiralia</taxon>
        <taxon>Lophotrochozoa</taxon>
        <taxon>Mollusca</taxon>
        <taxon>Gastropoda</taxon>
        <taxon>Caenogastropoda</taxon>
        <taxon>Sorbeoconcha</taxon>
        <taxon>Cerithioidea</taxon>
        <taxon>Batillariidae</taxon>
        <taxon>Batillaria</taxon>
    </lineage>
</organism>
<keyword evidence="3" id="KW-0735">Signal-anchor</keyword>
<evidence type="ECO:0000256" key="2">
    <source>
        <dbReference type="ARBA" id="ARBA00022679"/>
    </source>
</evidence>
<keyword evidence="3" id="KW-0812">Transmembrane</keyword>
<keyword evidence="2 3" id="KW-0808">Transferase</keyword>
<comment type="pathway">
    <text evidence="3">Protein modification; protein glycosylation.</text>
</comment>
<proteinExistence type="inferred from homology"/>
<dbReference type="EMBL" id="JACVVK020000294">
    <property type="protein sequence ID" value="KAK7479818.1"/>
    <property type="molecule type" value="Genomic_DNA"/>
</dbReference>